<dbReference type="Gene3D" id="3.40.630.30">
    <property type="match status" value="1"/>
</dbReference>
<dbReference type="Pfam" id="PF00583">
    <property type="entry name" value="Acetyltransf_1"/>
    <property type="match status" value="1"/>
</dbReference>
<accession>A0A919XVI8</accession>
<feature type="domain" description="N-acetyltransferase" evidence="1">
    <location>
        <begin position="170"/>
        <end position="332"/>
    </location>
</feature>
<dbReference type="PROSITE" id="PS51186">
    <property type="entry name" value="GNAT"/>
    <property type="match status" value="1"/>
</dbReference>
<proteinExistence type="predicted"/>
<name>A0A919XVI8_9BACL</name>
<dbReference type="EMBL" id="BORR01000007">
    <property type="protein sequence ID" value="GIO37402.1"/>
    <property type="molecule type" value="Genomic_DNA"/>
</dbReference>
<evidence type="ECO:0000259" key="1">
    <source>
        <dbReference type="PROSITE" id="PS51186"/>
    </source>
</evidence>
<dbReference type="InterPro" id="IPR000182">
    <property type="entry name" value="GNAT_dom"/>
</dbReference>
<gene>
    <name evidence="2" type="ORF">J41TS12_22630</name>
</gene>
<dbReference type="Proteomes" id="UP000681162">
    <property type="component" value="Unassembled WGS sequence"/>
</dbReference>
<dbReference type="InterPro" id="IPR016181">
    <property type="entry name" value="Acyl_CoA_acyltransferase"/>
</dbReference>
<reference evidence="2 3" key="1">
    <citation type="submission" date="2021-03" db="EMBL/GenBank/DDBJ databases">
        <title>Antimicrobial resistance genes in bacteria isolated from Japanese honey, and their potential for conferring macrolide and lincosamide resistance in the American foulbrood pathogen Paenibacillus larvae.</title>
        <authorList>
            <person name="Okamoto M."/>
            <person name="Kumagai M."/>
            <person name="Kanamori H."/>
            <person name="Takamatsu D."/>
        </authorList>
    </citation>
    <scope>NUCLEOTIDE SEQUENCE [LARGE SCALE GENOMIC DNA]</scope>
    <source>
        <strain evidence="2 3">J41TS12</strain>
    </source>
</reference>
<evidence type="ECO:0000313" key="3">
    <source>
        <dbReference type="Proteomes" id="UP000681162"/>
    </source>
</evidence>
<comment type="caution">
    <text evidence="2">The sequence shown here is derived from an EMBL/GenBank/DDBJ whole genome shotgun (WGS) entry which is preliminary data.</text>
</comment>
<dbReference type="RefSeq" id="WP_212939672.1">
    <property type="nucleotide sequence ID" value="NZ_BORR01000007.1"/>
</dbReference>
<protein>
    <submittedName>
        <fullName evidence="2">GNAT family N-acetyltransferase</fullName>
    </submittedName>
</protein>
<evidence type="ECO:0000313" key="2">
    <source>
        <dbReference type="EMBL" id="GIO37402.1"/>
    </source>
</evidence>
<dbReference type="SUPFAM" id="SSF55729">
    <property type="entry name" value="Acyl-CoA N-acyltransferases (Nat)"/>
    <property type="match status" value="1"/>
</dbReference>
<keyword evidence="3" id="KW-1185">Reference proteome</keyword>
<sequence>MGKEKMKVVTFQHAHIEAAGMLLSARHAAEREKTPSLPKLFEEPLHARQVIDALLEKENVSGVAAFRGAELIGYMLGRLETDKLRERHTWVDYAGTAIAAEESAELYREMYSVIGAEWAKSGSFKHYALVPGGDTRAIEAWFRLGFAYEQVHGVQTIPSDILLPPLNSDIHVRVAAEADEREVRKISTLIMEHQAKSPVWAPALIEERVKLQEGYVELMKDPEAYFCIASQGQDILGFQAFYPTQNSDLNMMLPDSCICLGVGATVPHARGIGIGTHLIKHGFDHARKAGYINCMTDWRMTNLEASRFWPKQNFLPYAYRLVRHIDPRIAWATGRA</sequence>
<organism evidence="2 3">
    <name type="scientific">Paenibacillus antibioticophila</name>
    <dbReference type="NCBI Taxonomy" id="1274374"/>
    <lineage>
        <taxon>Bacteria</taxon>
        <taxon>Bacillati</taxon>
        <taxon>Bacillota</taxon>
        <taxon>Bacilli</taxon>
        <taxon>Bacillales</taxon>
        <taxon>Paenibacillaceae</taxon>
        <taxon>Paenibacillus</taxon>
    </lineage>
</organism>
<dbReference type="AlphaFoldDB" id="A0A919XVI8"/>
<dbReference type="GO" id="GO:0016747">
    <property type="term" value="F:acyltransferase activity, transferring groups other than amino-acyl groups"/>
    <property type="evidence" value="ECO:0007669"/>
    <property type="project" value="InterPro"/>
</dbReference>